<reference evidence="2 3" key="1">
    <citation type="submission" date="2017-12" db="EMBL/GenBank/DDBJ databases">
        <title>Sequencing the genomes of 1000 Actinobacteria strains.</title>
        <authorList>
            <person name="Klenk H.-P."/>
        </authorList>
    </citation>
    <scope>NUCLEOTIDE SEQUENCE [LARGE SCALE GENOMIC DNA]</scope>
    <source>
        <strain evidence="2 3">DSM 45165</strain>
    </source>
</reference>
<dbReference type="InterPro" id="IPR019587">
    <property type="entry name" value="Polyketide_cyclase/dehydratase"/>
</dbReference>
<evidence type="ECO:0000313" key="2">
    <source>
        <dbReference type="EMBL" id="PKV96702.1"/>
    </source>
</evidence>
<dbReference type="OrthoDB" id="6024794at2"/>
<name>A0A2N3WS52_9PSEU</name>
<dbReference type="PANTHER" id="PTHR39332:SF7">
    <property type="entry name" value="SRPBCC FAMILY PROTEIN"/>
    <property type="match status" value="1"/>
</dbReference>
<dbReference type="Gene3D" id="3.30.530.20">
    <property type="match status" value="1"/>
</dbReference>
<organism evidence="2 3">
    <name type="scientific">Amycolatopsis echigonensis</name>
    <dbReference type="NCBI Taxonomy" id="2576905"/>
    <lineage>
        <taxon>Bacteria</taxon>
        <taxon>Bacillati</taxon>
        <taxon>Actinomycetota</taxon>
        <taxon>Actinomycetes</taxon>
        <taxon>Pseudonocardiales</taxon>
        <taxon>Pseudonocardiaceae</taxon>
        <taxon>Amycolatopsis</taxon>
    </lineage>
</organism>
<proteinExistence type="predicted"/>
<dbReference type="AlphaFoldDB" id="A0A2N3WS52"/>
<dbReference type="SUPFAM" id="SSF55961">
    <property type="entry name" value="Bet v1-like"/>
    <property type="match status" value="1"/>
</dbReference>
<dbReference type="Pfam" id="PF10604">
    <property type="entry name" value="Polyketide_cyc2"/>
    <property type="match status" value="1"/>
</dbReference>
<dbReference type="CDD" id="cd07821">
    <property type="entry name" value="PYR_PYL_RCAR_like"/>
    <property type="match status" value="1"/>
</dbReference>
<accession>A0A2N3WS52</accession>
<dbReference type="Proteomes" id="UP000233750">
    <property type="component" value="Unassembled WGS sequence"/>
</dbReference>
<protein>
    <submittedName>
        <fullName evidence="2">Polyketide cyclase/dehydrase/lipid transport protein</fullName>
    </submittedName>
</protein>
<evidence type="ECO:0000256" key="1">
    <source>
        <dbReference type="SAM" id="MobiDB-lite"/>
    </source>
</evidence>
<dbReference type="RefSeq" id="WP_101439523.1">
    <property type="nucleotide sequence ID" value="NZ_PJMY01000003.1"/>
</dbReference>
<evidence type="ECO:0000313" key="3">
    <source>
        <dbReference type="Proteomes" id="UP000233750"/>
    </source>
</evidence>
<dbReference type="InterPro" id="IPR023393">
    <property type="entry name" value="START-like_dom_sf"/>
</dbReference>
<keyword evidence="3" id="KW-1185">Reference proteome</keyword>
<feature type="region of interest" description="Disordered" evidence="1">
    <location>
        <begin position="35"/>
        <end position="57"/>
    </location>
</feature>
<gene>
    <name evidence="2" type="ORF">ATK30_7662</name>
</gene>
<comment type="caution">
    <text evidence="2">The sequence shown here is derived from an EMBL/GenBank/DDBJ whole genome shotgun (WGS) entry which is preliminary data.</text>
</comment>
<dbReference type="PANTHER" id="PTHR39332">
    <property type="entry name" value="BLL4707 PROTEIN"/>
    <property type="match status" value="1"/>
</dbReference>
<dbReference type="EMBL" id="PJMY01000003">
    <property type="protein sequence ID" value="PKV96702.1"/>
    <property type="molecule type" value="Genomic_DNA"/>
</dbReference>
<sequence>MTRVEATSDLPVPPDELWGEVGSFQRIGDWHPMLAEVSGEGESPGARRTATTSDGEQQVERLTEIDPENWFYRYEMESGALPVRDCFAEFRVRPDGEGGSTVQWSSEFEVVSPDYEATRDAVRQFLAAGVRALHERYG</sequence>